<evidence type="ECO:0000313" key="2">
    <source>
        <dbReference type="Proteomes" id="UP000607653"/>
    </source>
</evidence>
<gene>
    <name evidence="1" type="ORF">HUJ06_030607</name>
</gene>
<dbReference type="AlphaFoldDB" id="A0A822YCX0"/>
<dbReference type="EMBL" id="DUZY01000002">
    <property type="protein sequence ID" value="DAD29139.1"/>
    <property type="molecule type" value="Genomic_DNA"/>
</dbReference>
<evidence type="ECO:0000313" key="1">
    <source>
        <dbReference type="EMBL" id="DAD29139.1"/>
    </source>
</evidence>
<keyword evidence="2" id="KW-1185">Reference proteome</keyword>
<name>A0A822YCX0_NELNU</name>
<dbReference type="InterPro" id="IPR011990">
    <property type="entry name" value="TPR-like_helical_dom_sf"/>
</dbReference>
<proteinExistence type="predicted"/>
<sequence>MVHKAQRALYALKQAIEEDPDDAVQWHQLGLHNLCTPQFKTSQKYLKATVARGKECSYAWSNLESSGDGIRPKVVESVKSNVEAGNGVQDYTAITESSVEANVVAVDLNEKFPYQYLLQ</sequence>
<protein>
    <submittedName>
        <fullName evidence="1">Uncharacterized protein</fullName>
    </submittedName>
</protein>
<dbReference type="PANTHER" id="PTHR45523">
    <property type="entry name" value="TETRATRICOPEPTIDE REPEAT (TPR)-CONTAINING PROTEIN-RELATED"/>
    <property type="match status" value="1"/>
</dbReference>
<reference evidence="1 2" key="1">
    <citation type="journal article" date="2020" name="Mol. Biol. Evol.">
        <title>Distinct Expression and Methylation Patterns for Genes with Different Fates following a Single Whole-Genome Duplication in Flowering Plants.</title>
        <authorList>
            <person name="Shi T."/>
            <person name="Rahmani R.S."/>
            <person name="Gugger P.F."/>
            <person name="Wang M."/>
            <person name="Li H."/>
            <person name="Zhang Y."/>
            <person name="Li Z."/>
            <person name="Wang Q."/>
            <person name="Van de Peer Y."/>
            <person name="Marchal K."/>
            <person name="Chen J."/>
        </authorList>
    </citation>
    <scope>NUCLEOTIDE SEQUENCE [LARGE SCALE GENOMIC DNA]</scope>
    <source>
        <tissue evidence="1">Leaf</tissue>
    </source>
</reference>
<accession>A0A822YCX0</accession>
<comment type="caution">
    <text evidence="1">The sequence shown here is derived from an EMBL/GenBank/DDBJ whole genome shotgun (WGS) entry which is preliminary data.</text>
</comment>
<dbReference type="SUPFAM" id="SSF48452">
    <property type="entry name" value="TPR-like"/>
    <property type="match status" value="1"/>
</dbReference>
<dbReference type="Proteomes" id="UP000607653">
    <property type="component" value="Unassembled WGS sequence"/>
</dbReference>
<organism evidence="1 2">
    <name type="scientific">Nelumbo nucifera</name>
    <name type="common">Sacred lotus</name>
    <dbReference type="NCBI Taxonomy" id="4432"/>
    <lineage>
        <taxon>Eukaryota</taxon>
        <taxon>Viridiplantae</taxon>
        <taxon>Streptophyta</taxon>
        <taxon>Embryophyta</taxon>
        <taxon>Tracheophyta</taxon>
        <taxon>Spermatophyta</taxon>
        <taxon>Magnoliopsida</taxon>
        <taxon>Proteales</taxon>
        <taxon>Nelumbonaceae</taxon>
        <taxon>Nelumbo</taxon>
    </lineage>
</organism>
<dbReference type="PANTHER" id="PTHR45523:SF1">
    <property type="entry name" value="TETRATRICOPEPTIDE REPEAT (TPR)-CONTAINING PROTEIN"/>
    <property type="match status" value="1"/>
</dbReference>